<evidence type="ECO:0000256" key="2">
    <source>
        <dbReference type="ARBA" id="ARBA00023140"/>
    </source>
</evidence>
<dbReference type="PANTHER" id="PTHR43684">
    <property type="match status" value="1"/>
</dbReference>
<keyword evidence="2" id="KW-0576">Peroxisome</keyword>
<dbReference type="Pfam" id="PF00378">
    <property type="entry name" value="ECH_1"/>
    <property type="match status" value="1"/>
</dbReference>
<reference evidence="4 5" key="1">
    <citation type="submission" date="2020-08" db="EMBL/GenBank/DDBJ databases">
        <title>Novel species isolated from subtropical streams in China.</title>
        <authorList>
            <person name="Lu H."/>
        </authorList>
    </citation>
    <scope>NUCLEOTIDE SEQUENCE [LARGE SCALE GENOMIC DNA]</scope>
    <source>
        <strain evidence="4 5">CY18W</strain>
    </source>
</reference>
<evidence type="ECO:0000313" key="4">
    <source>
        <dbReference type="EMBL" id="MBC3920547.1"/>
    </source>
</evidence>
<dbReference type="SUPFAM" id="SSF52096">
    <property type="entry name" value="ClpP/crotonase"/>
    <property type="match status" value="1"/>
</dbReference>
<dbReference type="InterPro" id="IPR029045">
    <property type="entry name" value="ClpP/crotonase-like_dom_sf"/>
</dbReference>
<dbReference type="EMBL" id="JACOGF010000017">
    <property type="protein sequence ID" value="MBC3920547.1"/>
    <property type="molecule type" value="Genomic_DNA"/>
</dbReference>
<evidence type="ECO:0000256" key="1">
    <source>
        <dbReference type="ARBA" id="ARBA00004275"/>
    </source>
</evidence>
<dbReference type="Proteomes" id="UP000650424">
    <property type="component" value="Unassembled WGS sequence"/>
</dbReference>
<comment type="caution">
    <text evidence="4">The sequence shown here is derived from an EMBL/GenBank/DDBJ whole genome shotgun (WGS) entry which is preliminary data.</text>
</comment>
<comment type="subcellular location">
    <subcellularLocation>
        <location evidence="1">Peroxisome</location>
    </subcellularLocation>
</comment>
<organism evidence="4 5">
    <name type="scientific">Undibacterium hunanense</name>
    <dbReference type="NCBI Taxonomy" id="2762292"/>
    <lineage>
        <taxon>Bacteria</taxon>
        <taxon>Pseudomonadati</taxon>
        <taxon>Pseudomonadota</taxon>
        <taxon>Betaproteobacteria</taxon>
        <taxon>Burkholderiales</taxon>
        <taxon>Oxalobacteraceae</taxon>
        <taxon>Undibacterium</taxon>
    </lineage>
</organism>
<dbReference type="PANTHER" id="PTHR43684:SF1">
    <property type="entry name" value="ENOYL-COA DELTA ISOMERASE 2"/>
    <property type="match status" value="1"/>
</dbReference>
<dbReference type="Gene3D" id="3.90.226.10">
    <property type="entry name" value="2-enoyl-CoA Hydratase, Chain A, domain 1"/>
    <property type="match status" value="1"/>
</dbReference>
<accession>A0ABR6ZXH5</accession>
<dbReference type="InterPro" id="IPR001753">
    <property type="entry name" value="Enoyl-CoA_hydra/iso"/>
</dbReference>
<dbReference type="InterPro" id="IPR051053">
    <property type="entry name" value="ECH/Chromodomain_protein"/>
</dbReference>
<dbReference type="CDD" id="cd06558">
    <property type="entry name" value="crotonase-like"/>
    <property type="match status" value="1"/>
</dbReference>
<dbReference type="RefSeq" id="WP_186950182.1">
    <property type="nucleotide sequence ID" value="NZ_JACOGF010000017.1"/>
</dbReference>
<keyword evidence="3" id="KW-0413">Isomerase</keyword>
<sequence length="258" mass="28230">MDILTHKENGILTINFNRPEKKNAITQAMYQAMADALRDAETDVAVRAILITGKPEIFTAGNDLEDFMKNARSLAESDAVPPVYQFMQALNESGKPVIAAVSGAAVGIGTTLLMHCDLIYLADNAKLSMPFTQLGLCPEFASSMVFQQIVGYQRAAEKLMLGEAFSAAEAFEMGFVNKVLPLEELLPYAQQQAAKLVALPAASIRATKRLMKGVQPAAISAKMTEENKYFSAMLNAPEAKEAFMAFFQKRKPDFSQFN</sequence>
<name>A0ABR6ZXH5_9BURK</name>
<gene>
    <name evidence="4" type="ORF">H8L32_23990</name>
</gene>
<proteinExistence type="predicted"/>
<evidence type="ECO:0000256" key="3">
    <source>
        <dbReference type="ARBA" id="ARBA00023235"/>
    </source>
</evidence>
<protein>
    <submittedName>
        <fullName evidence="4">Enoyl-CoA hydratase</fullName>
    </submittedName>
</protein>
<evidence type="ECO:0000313" key="5">
    <source>
        <dbReference type="Proteomes" id="UP000650424"/>
    </source>
</evidence>
<keyword evidence="5" id="KW-1185">Reference proteome</keyword>